<dbReference type="SUPFAM" id="SSF103196">
    <property type="entry name" value="Roadblock/LC7 domain"/>
    <property type="match status" value="1"/>
</dbReference>
<dbReference type="OMA" id="ADSRINM"/>
<evidence type="ECO:0000313" key="1">
    <source>
        <dbReference type="EMBL" id="CAG9279099.1"/>
    </source>
</evidence>
<dbReference type="Gene3D" id="3.30.450.30">
    <property type="entry name" value="Dynein light chain 2a, cytoplasmic"/>
    <property type="match status" value="1"/>
</dbReference>
<sequence>MLRSCRIPPVLNRICDEQVQFALLVTNDGELLGSSTQHLHSDSSTWNPSITKDPESFGTLLADIAMDYQRLGEEYAGIDATQRSKSHMQCLLLELDLGLVGVSSCLGTDCLVLAVAKSDAPPGLLKARLQTVAVYVQEALSTITETA</sequence>
<dbReference type="AlphaFoldDB" id="A0A8J9SQD1"/>
<organism evidence="1">
    <name type="scientific">Phaeodactylum tricornutum</name>
    <name type="common">Diatom</name>
    <dbReference type="NCBI Taxonomy" id="2850"/>
    <lineage>
        <taxon>Eukaryota</taxon>
        <taxon>Sar</taxon>
        <taxon>Stramenopiles</taxon>
        <taxon>Ochrophyta</taxon>
        <taxon>Bacillariophyta</taxon>
        <taxon>Bacillariophyceae</taxon>
        <taxon>Bacillariophycidae</taxon>
        <taxon>Naviculales</taxon>
        <taxon>Phaeodactylaceae</taxon>
        <taxon>Phaeodactylum</taxon>
    </lineage>
</organism>
<accession>A0A8J9SQD1</accession>
<evidence type="ECO:0008006" key="2">
    <source>
        <dbReference type="Google" id="ProtNLM"/>
    </source>
</evidence>
<gene>
    <name evidence="1" type="ORF">PTTT1_LOCUS9016</name>
</gene>
<dbReference type="Proteomes" id="UP000836788">
    <property type="component" value="Chromosome 11"/>
</dbReference>
<protein>
    <recommendedName>
        <fullName evidence="2">Roadblock/LAMTOR2 domain-containing protein</fullName>
    </recommendedName>
</protein>
<dbReference type="EMBL" id="OU594952">
    <property type="protein sequence ID" value="CAG9279099.1"/>
    <property type="molecule type" value="Genomic_DNA"/>
</dbReference>
<reference evidence="1" key="1">
    <citation type="submission" date="2022-02" db="EMBL/GenBank/DDBJ databases">
        <authorList>
            <person name="Giguere J D."/>
        </authorList>
    </citation>
    <scope>NUCLEOTIDE SEQUENCE</scope>
    <source>
        <strain evidence="1">CCAP 1055/1</strain>
    </source>
</reference>
<name>A0A8J9SQD1_PHATR</name>
<proteinExistence type="predicted"/>